<organism evidence="2 3">
    <name type="scientific">Eumeta variegata</name>
    <name type="common">Bagworm moth</name>
    <name type="synonym">Eumeta japonica</name>
    <dbReference type="NCBI Taxonomy" id="151549"/>
    <lineage>
        <taxon>Eukaryota</taxon>
        <taxon>Metazoa</taxon>
        <taxon>Ecdysozoa</taxon>
        <taxon>Arthropoda</taxon>
        <taxon>Hexapoda</taxon>
        <taxon>Insecta</taxon>
        <taxon>Pterygota</taxon>
        <taxon>Neoptera</taxon>
        <taxon>Endopterygota</taxon>
        <taxon>Lepidoptera</taxon>
        <taxon>Glossata</taxon>
        <taxon>Ditrysia</taxon>
        <taxon>Tineoidea</taxon>
        <taxon>Psychidae</taxon>
        <taxon>Oiketicinae</taxon>
        <taxon>Eumeta</taxon>
    </lineage>
</organism>
<feature type="compositionally biased region" description="Basic residues" evidence="1">
    <location>
        <begin position="1"/>
        <end position="11"/>
    </location>
</feature>
<evidence type="ECO:0000313" key="3">
    <source>
        <dbReference type="Proteomes" id="UP000299102"/>
    </source>
</evidence>
<protein>
    <submittedName>
        <fullName evidence="2">Uncharacterized protein</fullName>
    </submittedName>
</protein>
<reference evidence="2 3" key="1">
    <citation type="journal article" date="2019" name="Commun. Biol.">
        <title>The bagworm genome reveals a unique fibroin gene that provides high tensile strength.</title>
        <authorList>
            <person name="Kono N."/>
            <person name="Nakamura H."/>
            <person name="Ohtoshi R."/>
            <person name="Tomita M."/>
            <person name="Numata K."/>
            <person name="Arakawa K."/>
        </authorList>
    </citation>
    <scope>NUCLEOTIDE SEQUENCE [LARGE SCALE GENOMIC DNA]</scope>
</reference>
<gene>
    <name evidence="2" type="ORF">EVAR_45333_1</name>
</gene>
<comment type="caution">
    <text evidence="2">The sequence shown here is derived from an EMBL/GenBank/DDBJ whole genome shotgun (WGS) entry which is preliminary data.</text>
</comment>
<dbReference type="AlphaFoldDB" id="A0A4C1XQ08"/>
<sequence length="183" mass="20393">MHSRSRTRRGRSSSLPGYIRDGARPAARGAPLIGAIRGHRPPRHFLVTQYVTLVCAPPPPRCGPERRSKSSVPDVATSLMVVDRLKAWPSQFEIKTSAVDCAPMKGIALQKDSCLGRHVMPVVIINVPKLISSGNLELTLRGTYMHDIEPEIFNREYIASPVNFIFPILYEPKNAICTIFLYE</sequence>
<dbReference type="EMBL" id="BGZK01000893">
    <property type="protein sequence ID" value="GBP64285.1"/>
    <property type="molecule type" value="Genomic_DNA"/>
</dbReference>
<keyword evidence="3" id="KW-1185">Reference proteome</keyword>
<evidence type="ECO:0000256" key="1">
    <source>
        <dbReference type="SAM" id="MobiDB-lite"/>
    </source>
</evidence>
<accession>A0A4C1XQ08</accession>
<name>A0A4C1XQ08_EUMVA</name>
<proteinExistence type="predicted"/>
<feature type="region of interest" description="Disordered" evidence="1">
    <location>
        <begin position="1"/>
        <end position="23"/>
    </location>
</feature>
<evidence type="ECO:0000313" key="2">
    <source>
        <dbReference type="EMBL" id="GBP64285.1"/>
    </source>
</evidence>
<dbReference type="Proteomes" id="UP000299102">
    <property type="component" value="Unassembled WGS sequence"/>
</dbReference>